<organism evidence="2">
    <name type="scientific">Neofoleyellides sp. XM-2022</name>
    <dbReference type="NCBI Taxonomy" id="3014012"/>
    <lineage>
        <taxon>Eukaryota</taxon>
        <taxon>Metazoa</taxon>
        <taxon>Ecdysozoa</taxon>
        <taxon>Nematoda</taxon>
        <taxon>Chromadorea</taxon>
        <taxon>Rhabditida</taxon>
        <taxon>Spirurina</taxon>
        <taxon>Spiruromorpha</taxon>
        <taxon>Filarioidea</taxon>
        <taxon>Onchocercidae</taxon>
        <taxon>Neofoleyellides</taxon>
    </lineage>
</organism>
<sequence>MFVFIFFFILFLSFLSMCLVDYVLWWSIFVVSTFVFIFFLKNECYYGSLVSYYIVQEVSGYYFLVFSSWKFQFVIIMIKAGVAPFYFWLFGVVESLSKWYLMWFLTFQKLPYFFVMVNFYCNYFFYFLLFGVFVCYLHFFLLRGFLDMLVVFSVESFSWLLMLCFFSGDFFFYVFFYYFIMIVSLPYVYKYYFSGLSLELVLIFFNIPLSVTFLLKLLLMGEVYIVGYYYFYLLFFMVLISMGISFWFFYVSMINNIGVKFNDYFFFVFFSFMLLSYF</sequence>
<protein>
    <submittedName>
        <fullName evidence="2">NADH dehydrogenase subunit 2</fullName>
    </submittedName>
</protein>
<keyword evidence="1" id="KW-1133">Transmembrane helix</keyword>
<feature type="transmembrane region" description="Helical" evidence="1">
    <location>
        <begin position="200"/>
        <end position="221"/>
    </location>
</feature>
<name>A0A9E9FUC2_9BILA</name>
<dbReference type="EMBL" id="ON641583">
    <property type="protein sequence ID" value="WAP90819.1"/>
    <property type="molecule type" value="Genomic_DNA"/>
</dbReference>
<evidence type="ECO:0000313" key="2">
    <source>
        <dbReference type="EMBL" id="WAP90819.1"/>
    </source>
</evidence>
<feature type="transmembrane region" description="Helical" evidence="1">
    <location>
        <begin position="123"/>
        <end position="142"/>
    </location>
</feature>
<feature type="transmembrane region" description="Helical" evidence="1">
    <location>
        <begin position="149"/>
        <end position="168"/>
    </location>
</feature>
<feature type="transmembrane region" description="Helical" evidence="1">
    <location>
        <begin position="7"/>
        <end position="40"/>
    </location>
</feature>
<geneLocation type="mitochondrion" evidence="2"/>
<accession>A0A9E9FUC2</accession>
<evidence type="ECO:0000256" key="1">
    <source>
        <dbReference type="SAM" id="Phobius"/>
    </source>
</evidence>
<dbReference type="AlphaFoldDB" id="A0A9E9FUC2"/>
<keyword evidence="1" id="KW-0812">Transmembrane</keyword>
<reference evidence="2" key="2">
    <citation type="submission" date="2022-05" db="EMBL/GenBank/DDBJ databases">
        <authorList>
            <person name="Ma X."/>
        </authorList>
    </citation>
    <scope>NUCLEOTIDE SEQUENCE</scope>
    <source>
        <tissue evidence="2">Intestine</tissue>
    </source>
</reference>
<reference evidence="2" key="1">
    <citation type="journal article" date="2022" name="Animals (Basel)">
        <title>First Description of the Mitogenome Features of Neofoleyellides Genus (Nematoda: Onchocercidae) Isolated from a Wild Bird (Pyrrhocorax pyrrhocorax).</title>
        <authorList>
            <person name="Wu T."/>
            <person name="Ma X."/>
            <person name="Wang F."/>
            <person name="Xie L."/>
            <person name="Lv Q."/>
            <person name="Zeng M."/>
            <person name="Xu Y."/>
            <person name="Qin S."/>
            <person name="Chang Q."/>
        </authorList>
    </citation>
    <scope>NUCLEOTIDE SEQUENCE</scope>
    <source>
        <tissue evidence="2">Intestine</tissue>
    </source>
</reference>
<feature type="transmembrane region" description="Helical" evidence="1">
    <location>
        <begin position="261"/>
        <end position="277"/>
    </location>
</feature>
<proteinExistence type="predicted"/>
<keyword evidence="2" id="KW-0496">Mitochondrion</keyword>
<feature type="transmembrane region" description="Helical" evidence="1">
    <location>
        <begin position="227"/>
        <end position="249"/>
    </location>
</feature>
<keyword evidence="1" id="KW-0472">Membrane</keyword>
<gene>
    <name evidence="2" type="primary">nad2</name>
</gene>